<reference evidence="4 5" key="1">
    <citation type="submission" date="2016-10" db="EMBL/GenBank/DDBJ databases">
        <authorList>
            <person name="de Groot N.N."/>
        </authorList>
    </citation>
    <scope>NUCLEOTIDE SEQUENCE [LARGE SCALE GENOMIC DNA]</scope>
    <source>
        <strain evidence="4 5">ATCC 43154</strain>
    </source>
</reference>
<dbReference type="InterPro" id="IPR016181">
    <property type="entry name" value="Acyl_CoA_acyltransferase"/>
</dbReference>
<evidence type="ECO:0000313" key="5">
    <source>
        <dbReference type="Proteomes" id="UP000199470"/>
    </source>
</evidence>
<gene>
    <name evidence="4" type="ORF">SAMN02982985_02387</name>
</gene>
<dbReference type="GO" id="GO:0016747">
    <property type="term" value="F:acyltransferase activity, transferring groups other than amino-acyl groups"/>
    <property type="evidence" value="ECO:0007669"/>
    <property type="project" value="InterPro"/>
</dbReference>
<proteinExistence type="predicted"/>
<keyword evidence="2" id="KW-0012">Acyltransferase</keyword>
<dbReference type="PANTHER" id="PTHR43877:SF2">
    <property type="entry name" value="AMINOALKYLPHOSPHONATE N-ACETYLTRANSFERASE-RELATED"/>
    <property type="match status" value="1"/>
</dbReference>
<evidence type="ECO:0000256" key="1">
    <source>
        <dbReference type="ARBA" id="ARBA00022679"/>
    </source>
</evidence>
<evidence type="ECO:0000313" key="4">
    <source>
        <dbReference type="EMBL" id="SFM02469.1"/>
    </source>
</evidence>
<sequence length="162" mass="17299">MHNMENFTLRTALATDAPAIAELIADLLPFMTLAPDGAGAEPFIATMRAEALAGCVRDARFRYQLGFVDGALVGAVAVRDNGHLYHLFVARAWHGRGLGRRLWQAARAAAEAAGNVDGFTVNSSQFALPMYQRFGFVPTGPRTEHAGIAYVPMRLDPGGAAA</sequence>
<dbReference type="InterPro" id="IPR000182">
    <property type="entry name" value="GNAT_dom"/>
</dbReference>
<dbReference type="Gene3D" id="3.40.630.30">
    <property type="match status" value="1"/>
</dbReference>
<dbReference type="Proteomes" id="UP000199470">
    <property type="component" value="Unassembled WGS sequence"/>
</dbReference>
<name>A0A1I4MGU4_9BURK</name>
<dbReference type="PROSITE" id="PS51186">
    <property type="entry name" value="GNAT"/>
    <property type="match status" value="1"/>
</dbReference>
<evidence type="ECO:0000259" key="3">
    <source>
        <dbReference type="PROSITE" id="PS51186"/>
    </source>
</evidence>
<protein>
    <submittedName>
        <fullName evidence="4">Acetyltransferase (GNAT) domain-containing protein</fullName>
    </submittedName>
</protein>
<keyword evidence="1 4" id="KW-0808">Transferase</keyword>
<keyword evidence="5" id="KW-1185">Reference proteome</keyword>
<dbReference type="STRING" id="758825.SAMN02982985_02387"/>
<dbReference type="AlphaFoldDB" id="A0A1I4MGU4"/>
<dbReference type="InterPro" id="IPR050832">
    <property type="entry name" value="Bact_Acetyltransf"/>
</dbReference>
<dbReference type="SUPFAM" id="SSF55729">
    <property type="entry name" value="Acyl-CoA N-acyltransferases (Nat)"/>
    <property type="match status" value="1"/>
</dbReference>
<accession>A0A1I4MGU4</accession>
<dbReference type="CDD" id="cd04301">
    <property type="entry name" value="NAT_SF"/>
    <property type="match status" value="1"/>
</dbReference>
<dbReference type="PANTHER" id="PTHR43877">
    <property type="entry name" value="AMINOALKYLPHOSPHONATE N-ACETYLTRANSFERASE-RELATED-RELATED"/>
    <property type="match status" value="1"/>
</dbReference>
<dbReference type="EMBL" id="FOTW01000011">
    <property type="protein sequence ID" value="SFM02469.1"/>
    <property type="molecule type" value="Genomic_DNA"/>
</dbReference>
<organism evidence="4 5">
    <name type="scientific">Rugamonas rubra</name>
    <dbReference type="NCBI Taxonomy" id="758825"/>
    <lineage>
        <taxon>Bacteria</taxon>
        <taxon>Pseudomonadati</taxon>
        <taxon>Pseudomonadota</taxon>
        <taxon>Betaproteobacteria</taxon>
        <taxon>Burkholderiales</taxon>
        <taxon>Oxalobacteraceae</taxon>
        <taxon>Telluria group</taxon>
        <taxon>Rugamonas</taxon>
    </lineage>
</organism>
<feature type="domain" description="N-acetyltransferase" evidence="3">
    <location>
        <begin position="7"/>
        <end position="158"/>
    </location>
</feature>
<evidence type="ECO:0000256" key="2">
    <source>
        <dbReference type="ARBA" id="ARBA00023315"/>
    </source>
</evidence>
<dbReference type="Pfam" id="PF13673">
    <property type="entry name" value="Acetyltransf_10"/>
    <property type="match status" value="1"/>
</dbReference>